<dbReference type="InterPro" id="IPR000713">
    <property type="entry name" value="Mur_ligase_N"/>
</dbReference>
<dbReference type="SUPFAM" id="SSF53244">
    <property type="entry name" value="MurD-like peptide ligases, peptide-binding domain"/>
    <property type="match status" value="1"/>
</dbReference>
<keyword evidence="4 10" id="KW-0547">Nucleotide-binding</keyword>
<dbReference type="Gene3D" id="3.40.1190.10">
    <property type="entry name" value="Mur-like, catalytic domain"/>
    <property type="match status" value="1"/>
</dbReference>
<keyword evidence="3 10" id="KW-0132">Cell division</keyword>
<evidence type="ECO:0000256" key="2">
    <source>
        <dbReference type="ARBA" id="ARBA00022598"/>
    </source>
</evidence>
<keyword evidence="1 10" id="KW-0963">Cytoplasm</keyword>
<dbReference type="GO" id="GO:0009252">
    <property type="term" value="P:peptidoglycan biosynthetic process"/>
    <property type="evidence" value="ECO:0007669"/>
    <property type="project" value="UniProtKB-UniRule"/>
</dbReference>
<evidence type="ECO:0000256" key="8">
    <source>
        <dbReference type="ARBA" id="ARBA00023306"/>
    </source>
</evidence>
<dbReference type="SUPFAM" id="SSF53623">
    <property type="entry name" value="MurD-like peptide ligases, catalytic domain"/>
    <property type="match status" value="1"/>
</dbReference>
<dbReference type="InterPro" id="IPR004101">
    <property type="entry name" value="Mur_ligase_C"/>
</dbReference>
<evidence type="ECO:0000259" key="12">
    <source>
        <dbReference type="Pfam" id="PF01225"/>
    </source>
</evidence>
<sequence length="465" mass="49655">MRLTLGDVQHCLTGLTEACRECTVINAVRTDSRAVEPGDLFFCIEGWNFDGHEFAPQAEAKGAVAVVASRPLEGLSIPVIVVRDTIRSLGRLASCWRDLCGARLVAVTGTAGKTTVKEMLAAVISRKHAVAKNFRNLNNQIGLPLSMLKADDAQPVWVMELGISIKGDMEELAVIASPDVAVITNAGPGHLEGLGDVAGVARAKSSLLKYLRQDGVAVISRDYPELWEAATALVPEPAGFSTRDESAPFFAASLGADDEGRGHFRLRTPDGDGEFTAPFCGEHYAENVACVAAAASALGLSRTDVVEGVQAVEPDCQRFCCRKSGHALVIDDTYNANPLSMGRSIRTAATMTKGRPLVLVLGDMRELGAQARESHEALGRLIREVAPLAVFYKGTHFEDVARGLDHAAPLTRIEELEPFLAQWQALGTDNAVVLVKGSRSLKMEAFAAALCRELQDGPAIEGGSR</sequence>
<feature type="domain" description="Mur ligase N-terminal catalytic" evidence="12">
    <location>
        <begin position="25"/>
        <end position="72"/>
    </location>
</feature>
<feature type="binding site" evidence="10">
    <location>
        <begin position="109"/>
        <end position="115"/>
    </location>
    <ligand>
        <name>ATP</name>
        <dbReference type="ChEBI" id="CHEBI:30616"/>
    </ligand>
</feature>
<proteinExistence type="inferred from homology"/>
<evidence type="ECO:0000256" key="1">
    <source>
        <dbReference type="ARBA" id="ARBA00022490"/>
    </source>
</evidence>
<dbReference type="EMBL" id="WODC01000001">
    <property type="protein sequence ID" value="MUM76504.1"/>
    <property type="molecule type" value="Genomic_DNA"/>
</dbReference>
<dbReference type="GO" id="GO:0005524">
    <property type="term" value="F:ATP binding"/>
    <property type="evidence" value="ECO:0007669"/>
    <property type="project" value="UniProtKB-UniRule"/>
</dbReference>
<dbReference type="InterPro" id="IPR036615">
    <property type="entry name" value="Mur_ligase_C_dom_sf"/>
</dbReference>
<feature type="domain" description="Mur ligase C-terminal" evidence="13">
    <location>
        <begin position="318"/>
        <end position="439"/>
    </location>
</feature>
<keyword evidence="5 10" id="KW-0067">ATP-binding</keyword>
<dbReference type="Gene3D" id="3.40.1390.10">
    <property type="entry name" value="MurE/MurF, N-terminal domain"/>
    <property type="match status" value="1"/>
</dbReference>
<evidence type="ECO:0000256" key="3">
    <source>
        <dbReference type="ARBA" id="ARBA00022618"/>
    </source>
</evidence>
<keyword evidence="6 10" id="KW-0133">Cell shape</keyword>
<evidence type="ECO:0000256" key="10">
    <source>
        <dbReference type="HAMAP-Rule" id="MF_02019"/>
    </source>
</evidence>
<keyword evidence="7 10" id="KW-0573">Peptidoglycan synthesis</keyword>
<dbReference type="PANTHER" id="PTHR43024:SF1">
    <property type="entry name" value="UDP-N-ACETYLMURAMOYL-TRIPEPTIDE--D-ALANYL-D-ALANINE LIGASE"/>
    <property type="match status" value="1"/>
</dbReference>
<evidence type="ECO:0000259" key="14">
    <source>
        <dbReference type="Pfam" id="PF08245"/>
    </source>
</evidence>
<evidence type="ECO:0000256" key="7">
    <source>
        <dbReference type="ARBA" id="ARBA00022984"/>
    </source>
</evidence>
<dbReference type="InterPro" id="IPR035911">
    <property type="entry name" value="MurE/MurF_N"/>
</dbReference>
<dbReference type="GO" id="GO:0047480">
    <property type="term" value="F:UDP-N-acetylmuramoyl-tripeptide-D-alanyl-D-alanine ligase activity"/>
    <property type="evidence" value="ECO:0007669"/>
    <property type="project" value="UniProtKB-UniRule"/>
</dbReference>
<comment type="pathway">
    <text evidence="10 11">Cell wall biogenesis; peptidoglycan biosynthesis.</text>
</comment>
<evidence type="ECO:0000256" key="4">
    <source>
        <dbReference type="ARBA" id="ARBA00022741"/>
    </source>
</evidence>
<dbReference type="UniPathway" id="UPA00219"/>
<protein>
    <recommendedName>
        <fullName evidence="10 11">UDP-N-acetylmuramoyl-tripeptide--D-alanyl-D-alanine ligase</fullName>
        <ecNumber evidence="10 11">6.3.2.10</ecNumber>
    </recommendedName>
    <alternativeName>
        <fullName evidence="10">D-alanyl-D-alanine-adding enzyme</fullName>
    </alternativeName>
</protein>
<evidence type="ECO:0000256" key="9">
    <source>
        <dbReference type="ARBA" id="ARBA00023316"/>
    </source>
</evidence>
<name>A0A7K1KKA2_9BACT</name>
<dbReference type="GO" id="GO:0071555">
    <property type="term" value="P:cell wall organization"/>
    <property type="evidence" value="ECO:0007669"/>
    <property type="project" value="UniProtKB-KW"/>
</dbReference>
<keyword evidence="16" id="KW-1185">Reference proteome</keyword>
<comment type="function">
    <text evidence="10 11">Involved in cell wall formation. Catalyzes the final step in the synthesis of UDP-N-acetylmuramoyl-pentapeptide, the precursor of murein.</text>
</comment>
<dbReference type="InterPro" id="IPR005863">
    <property type="entry name" value="UDP-N-AcMur_synth"/>
</dbReference>
<keyword evidence="2 10" id="KW-0436">Ligase</keyword>
<comment type="catalytic activity">
    <reaction evidence="10 11">
        <text>D-alanyl-D-alanine + UDP-N-acetyl-alpha-D-muramoyl-L-alanyl-gamma-D-glutamyl-meso-2,6-diaminopimelate + ATP = UDP-N-acetyl-alpha-D-muramoyl-L-alanyl-gamma-D-glutamyl-meso-2,6-diaminopimeloyl-D-alanyl-D-alanine + ADP + phosphate + H(+)</text>
        <dbReference type="Rhea" id="RHEA:28374"/>
        <dbReference type="ChEBI" id="CHEBI:15378"/>
        <dbReference type="ChEBI" id="CHEBI:30616"/>
        <dbReference type="ChEBI" id="CHEBI:43474"/>
        <dbReference type="ChEBI" id="CHEBI:57822"/>
        <dbReference type="ChEBI" id="CHEBI:61386"/>
        <dbReference type="ChEBI" id="CHEBI:83905"/>
        <dbReference type="ChEBI" id="CHEBI:456216"/>
        <dbReference type="EC" id="6.3.2.10"/>
    </reaction>
</comment>
<evidence type="ECO:0000313" key="16">
    <source>
        <dbReference type="Proteomes" id="UP000461162"/>
    </source>
</evidence>
<evidence type="ECO:0000313" key="15">
    <source>
        <dbReference type="EMBL" id="MUM76504.1"/>
    </source>
</evidence>
<comment type="caution">
    <text evidence="15">The sequence shown here is derived from an EMBL/GenBank/DDBJ whole genome shotgun (WGS) entry which is preliminary data.</text>
</comment>
<reference evidence="15 16" key="1">
    <citation type="submission" date="2019-11" db="EMBL/GenBank/DDBJ databases">
        <title>Pseudodesulfovibrio alkaliphilus, sp. nov., an alkaliphilic sulfate-reducing bacteria from mud volcano of Taman peninsula, Russia.</title>
        <authorList>
            <person name="Frolova A."/>
            <person name="Merkel A.Y."/>
            <person name="Slobodkin A.I."/>
        </authorList>
    </citation>
    <scope>NUCLEOTIDE SEQUENCE [LARGE SCALE GENOMIC DNA]</scope>
    <source>
        <strain evidence="15 16">F-1</strain>
    </source>
</reference>
<dbReference type="GO" id="GO:0008360">
    <property type="term" value="P:regulation of cell shape"/>
    <property type="evidence" value="ECO:0007669"/>
    <property type="project" value="UniProtKB-KW"/>
</dbReference>
<evidence type="ECO:0000256" key="5">
    <source>
        <dbReference type="ARBA" id="ARBA00022840"/>
    </source>
</evidence>
<evidence type="ECO:0000256" key="11">
    <source>
        <dbReference type="RuleBase" id="RU004136"/>
    </source>
</evidence>
<dbReference type="AlphaFoldDB" id="A0A7K1KKA2"/>
<dbReference type="Pfam" id="PF02875">
    <property type="entry name" value="Mur_ligase_C"/>
    <property type="match status" value="1"/>
</dbReference>
<dbReference type="Gene3D" id="3.90.190.20">
    <property type="entry name" value="Mur ligase, C-terminal domain"/>
    <property type="match status" value="1"/>
</dbReference>
<dbReference type="EC" id="6.3.2.10" evidence="10 11"/>
<dbReference type="InterPro" id="IPR013221">
    <property type="entry name" value="Mur_ligase_cen"/>
</dbReference>
<organism evidence="15 16">
    <name type="scientific">Pseudodesulfovibrio alkaliphilus</name>
    <dbReference type="NCBI Taxonomy" id="2661613"/>
    <lineage>
        <taxon>Bacteria</taxon>
        <taxon>Pseudomonadati</taxon>
        <taxon>Thermodesulfobacteriota</taxon>
        <taxon>Desulfovibrionia</taxon>
        <taxon>Desulfovibrionales</taxon>
        <taxon>Desulfovibrionaceae</taxon>
    </lineage>
</organism>
<feature type="domain" description="Mur ligase central" evidence="14">
    <location>
        <begin position="107"/>
        <end position="295"/>
    </location>
</feature>
<dbReference type="GO" id="GO:0005737">
    <property type="term" value="C:cytoplasm"/>
    <property type="evidence" value="ECO:0007669"/>
    <property type="project" value="UniProtKB-SubCell"/>
</dbReference>
<dbReference type="RefSeq" id="WP_155932120.1">
    <property type="nucleotide sequence ID" value="NZ_WODC01000001.1"/>
</dbReference>
<gene>
    <name evidence="10 15" type="primary">murF</name>
    <name evidence="15" type="ORF">GKC30_02520</name>
</gene>
<dbReference type="SUPFAM" id="SSF63418">
    <property type="entry name" value="MurE/MurF N-terminal domain"/>
    <property type="match status" value="1"/>
</dbReference>
<dbReference type="NCBIfam" id="TIGR01143">
    <property type="entry name" value="murF"/>
    <property type="match status" value="1"/>
</dbReference>
<dbReference type="Proteomes" id="UP000461162">
    <property type="component" value="Unassembled WGS sequence"/>
</dbReference>
<dbReference type="Pfam" id="PF01225">
    <property type="entry name" value="Mur_ligase"/>
    <property type="match status" value="1"/>
</dbReference>
<dbReference type="HAMAP" id="MF_02019">
    <property type="entry name" value="MurF"/>
    <property type="match status" value="1"/>
</dbReference>
<evidence type="ECO:0000259" key="13">
    <source>
        <dbReference type="Pfam" id="PF02875"/>
    </source>
</evidence>
<keyword evidence="8 10" id="KW-0131">Cell cycle</keyword>
<dbReference type="PANTHER" id="PTHR43024">
    <property type="entry name" value="UDP-N-ACETYLMURAMOYL-TRIPEPTIDE--D-ALANYL-D-ALANINE LIGASE"/>
    <property type="match status" value="1"/>
</dbReference>
<keyword evidence="9 10" id="KW-0961">Cell wall biogenesis/degradation</keyword>
<comment type="similarity">
    <text evidence="10">Belongs to the MurCDEF family. MurF subfamily.</text>
</comment>
<accession>A0A7K1KKA2</accession>
<dbReference type="InterPro" id="IPR051046">
    <property type="entry name" value="MurCDEF_CellWall_CoF430Synth"/>
</dbReference>
<evidence type="ECO:0000256" key="6">
    <source>
        <dbReference type="ARBA" id="ARBA00022960"/>
    </source>
</evidence>
<comment type="subcellular location">
    <subcellularLocation>
        <location evidence="10 11">Cytoplasm</location>
    </subcellularLocation>
</comment>
<dbReference type="Pfam" id="PF08245">
    <property type="entry name" value="Mur_ligase_M"/>
    <property type="match status" value="1"/>
</dbReference>
<dbReference type="GO" id="GO:0051301">
    <property type="term" value="P:cell division"/>
    <property type="evidence" value="ECO:0007669"/>
    <property type="project" value="UniProtKB-KW"/>
</dbReference>
<dbReference type="InterPro" id="IPR036565">
    <property type="entry name" value="Mur-like_cat_sf"/>
</dbReference>